<sequence>MITISKKREHILEHKGTVYSYFGKARKEYKQS</sequence>
<dbReference type="AlphaFoldDB" id="A0A1I1VSU7"/>
<evidence type="ECO:0000313" key="1">
    <source>
        <dbReference type="EMBL" id="SFD83620.1"/>
    </source>
</evidence>
<reference evidence="2" key="1">
    <citation type="submission" date="2016-10" db="EMBL/GenBank/DDBJ databases">
        <authorList>
            <person name="Varghese N."/>
            <person name="Submissions S."/>
        </authorList>
    </citation>
    <scope>NUCLEOTIDE SEQUENCE [LARGE SCALE GENOMIC DNA]</scope>
    <source>
        <strain evidence="2">DSM 22530</strain>
    </source>
</reference>
<dbReference type="STRING" id="640948.SAMN05216238_104315"/>
<keyword evidence="2" id="KW-1185">Reference proteome</keyword>
<name>A0A1I1VSU7_9BACI</name>
<dbReference type="EMBL" id="FOMR01000004">
    <property type="protein sequence ID" value="SFD83620.1"/>
    <property type="molecule type" value="Genomic_DNA"/>
</dbReference>
<evidence type="ECO:0000313" key="2">
    <source>
        <dbReference type="Proteomes" id="UP000199474"/>
    </source>
</evidence>
<proteinExistence type="predicted"/>
<accession>A0A1I1VSU7</accession>
<dbReference type="Proteomes" id="UP000199474">
    <property type="component" value="Unassembled WGS sequence"/>
</dbReference>
<gene>
    <name evidence="1" type="ORF">SAMN05216238_104315</name>
</gene>
<protein>
    <submittedName>
        <fullName evidence="1">Uncharacterized protein</fullName>
    </submittedName>
</protein>
<organism evidence="1 2">
    <name type="scientific">Lentibacillus persicus</name>
    <dbReference type="NCBI Taxonomy" id="640948"/>
    <lineage>
        <taxon>Bacteria</taxon>
        <taxon>Bacillati</taxon>
        <taxon>Bacillota</taxon>
        <taxon>Bacilli</taxon>
        <taxon>Bacillales</taxon>
        <taxon>Bacillaceae</taxon>
        <taxon>Lentibacillus</taxon>
    </lineage>
</organism>